<protein>
    <submittedName>
        <fullName evidence="1">Uncharacterized protein</fullName>
    </submittedName>
</protein>
<keyword evidence="2" id="KW-1185">Reference proteome</keyword>
<sequence length="92" mass="10385">MIDGLPTKFSSDTVGVLKIMVLICYQKKKSNVVHNIETEDCSQHFSFNRANGINCTNFDVEVAAVQLALTEIIKRDYQNIVMFIDSQSTLLK</sequence>
<proteinExistence type="predicted"/>
<gene>
    <name evidence="1" type="ORF">TNCT_577661</name>
</gene>
<comment type="caution">
    <text evidence="1">The sequence shown here is derived from an EMBL/GenBank/DDBJ whole genome shotgun (WGS) entry which is preliminary data.</text>
</comment>
<dbReference type="Proteomes" id="UP000887116">
    <property type="component" value="Unassembled WGS sequence"/>
</dbReference>
<dbReference type="AlphaFoldDB" id="A0A8X6J3C5"/>
<evidence type="ECO:0000313" key="2">
    <source>
        <dbReference type="Proteomes" id="UP000887116"/>
    </source>
</evidence>
<accession>A0A8X6J3C5</accession>
<dbReference type="EMBL" id="BMAO01037518">
    <property type="protein sequence ID" value="GFR18270.1"/>
    <property type="molecule type" value="Genomic_DNA"/>
</dbReference>
<organism evidence="1 2">
    <name type="scientific">Trichonephila clavata</name>
    <name type="common">Joro spider</name>
    <name type="synonym">Nephila clavata</name>
    <dbReference type="NCBI Taxonomy" id="2740835"/>
    <lineage>
        <taxon>Eukaryota</taxon>
        <taxon>Metazoa</taxon>
        <taxon>Ecdysozoa</taxon>
        <taxon>Arthropoda</taxon>
        <taxon>Chelicerata</taxon>
        <taxon>Arachnida</taxon>
        <taxon>Araneae</taxon>
        <taxon>Araneomorphae</taxon>
        <taxon>Entelegynae</taxon>
        <taxon>Araneoidea</taxon>
        <taxon>Nephilidae</taxon>
        <taxon>Trichonephila</taxon>
    </lineage>
</organism>
<evidence type="ECO:0000313" key="1">
    <source>
        <dbReference type="EMBL" id="GFR18270.1"/>
    </source>
</evidence>
<name>A0A8X6J3C5_TRICU</name>
<reference evidence="1" key="1">
    <citation type="submission" date="2020-07" db="EMBL/GenBank/DDBJ databases">
        <title>Multicomponent nature underlies the extraordinary mechanical properties of spider dragline silk.</title>
        <authorList>
            <person name="Kono N."/>
            <person name="Nakamura H."/>
            <person name="Mori M."/>
            <person name="Yoshida Y."/>
            <person name="Ohtoshi R."/>
            <person name="Malay A.D."/>
            <person name="Moran D.A.P."/>
            <person name="Tomita M."/>
            <person name="Numata K."/>
            <person name="Arakawa K."/>
        </authorList>
    </citation>
    <scope>NUCLEOTIDE SEQUENCE</scope>
</reference>